<organism evidence="2 3">
    <name type="scientific">Jaapia argillacea MUCL 33604</name>
    <dbReference type="NCBI Taxonomy" id="933084"/>
    <lineage>
        <taxon>Eukaryota</taxon>
        <taxon>Fungi</taxon>
        <taxon>Dikarya</taxon>
        <taxon>Basidiomycota</taxon>
        <taxon>Agaricomycotina</taxon>
        <taxon>Agaricomycetes</taxon>
        <taxon>Agaricomycetidae</taxon>
        <taxon>Jaapiales</taxon>
        <taxon>Jaapiaceae</taxon>
        <taxon>Jaapia</taxon>
    </lineage>
</organism>
<proteinExistence type="predicted"/>
<reference evidence="3" key="1">
    <citation type="journal article" date="2014" name="Proc. Natl. Acad. Sci. U.S.A.">
        <title>Extensive sampling of basidiomycete genomes demonstrates inadequacy of the white-rot/brown-rot paradigm for wood decay fungi.</title>
        <authorList>
            <person name="Riley R."/>
            <person name="Salamov A.A."/>
            <person name="Brown D.W."/>
            <person name="Nagy L.G."/>
            <person name="Floudas D."/>
            <person name="Held B.W."/>
            <person name="Levasseur A."/>
            <person name="Lombard V."/>
            <person name="Morin E."/>
            <person name="Otillar R."/>
            <person name="Lindquist E.A."/>
            <person name="Sun H."/>
            <person name="LaButti K.M."/>
            <person name="Schmutz J."/>
            <person name="Jabbour D."/>
            <person name="Luo H."/>
            <person name="Baker S.E."/>
            <person name="Pisabarro A.G."/>
            <person name="Walton J.D."/>
            <person name="Blanchette R.A."/>
            <person name="Henrissat B."/>
            <person name="Martin F."/>
            <person name="Cullen D."/>
            <person name="Hibbett D.S."/>
            <person name="Grigoriev I.V."/>
        </authorList>
    </citation>
    <scope>NUCLEOTIDE SEQUENCE [LARGE SCALE GENOMIC DNA]</scope>
    <source>
        <strain evidence="3">MUCL 33604</strain>
    </source>
</reference>
<protein>
    <recommendedName>
        <fullName evidence="1">G domain-containing protein</fullName>
    </recommendedName>
</protein>
<feature type="domain" description="G" evidence="1">
    <location>
        <begin position="2"/>
        <end position="124"/>
    </location>
</feature>
<dbReference type="Proteomes" id="UP000027265">
    <property type="component" value="Unassembled WGS sequence"/>
</dbReference>
<dbReference type="HOGENOM" id="CLU_050405_0_1_1"/>
<dbReference type="InParanoid" id="A0A067QBA8"/>
<evidence type="ECO:0000259" key="1">
    <source>
        <dbReference type="Pfam" id="PF01926"/>
    </source>
</evidence>
<dbReference type="CDD" id="cd00882">
    <property type="entry name" value="Ras_like_GTPase"/>
    <property type="match status" value="1"/>
</dbReference>
<dbReference type="Gene3D" id="3.40.50.300">
    <property type="entry name" value="P-loop containing nucleotide triphosphate hydrolases"/>
    <property type="match status" value="1"/>
</dbReference>
<gene>
    <name evidence="2" type="ORF">JAAARDRAFT_126885</name>
</gene>
<sequence length="228" mass="25919">NIIVFGETGVGKSSVINMVAGRHIAETSNSFFPCTLEPQQHVVYTPDVTLNLFNTPSPSHDSPDISGYTDTIVALYKLVHNMKDGVNLLIHVIRPQPTGGLEYTRLYRMFYKIFCEKKVPVVLITHLDYEEHPEDWWYSNYSTFRGHGMDYAGEVCVAANKKERDSVKVVKLITSQWSSVPFKMERVEKSLAVLMRIFNGVVSIIPGIKPVVLGRTLYCTLWEYGWIL</sequence>
<dbReference type="EMBL" id="KL197715">
    <property type="protein sequence ID" value="KDQ59861.1"/>
    <property type="molecule type" value="Genomic_DNA"/>
</dbReference>
<evidence type="ECO:0000313" key="3">
    <source>
        <dbReference type="Proteomes" id="UP000027265"/>
    </source>
</evidence>
<name>A0A067QBA8_9AGAM</name>
<dbReference type="InterPro" id="IPR006073">
    <property type="entry name" value="GTP-bd"/>
</dbReference>
<accession>A0A067QBA8</accession>
<keyword evidence="3" id="KW-1185">Reference proteome</keyword>
<dbReference type="OrthoDB" id="8954335at2759"/>
<dbReference type="AlphaFoldDB" id="A0A067QBA8"/>
<evidence type="ECO:0000313" key="2">
    <source>
        <dbReference type="EMBL" id="KDQ59861.1"/>
    </source>
</evidence>
<feature type="non-terminal residue" evidence="2">
    <location>
        <position position="1"/>
    </location>
</feature>
<dbReference type="Pfam" id="PF01926">
    <property type="entry name" value="MMR_HSR1"/>
    <property type="match status" value="1"/>
</dbReference>
<dbReference type="InterPro" id="IPR027417">
    <property type="entry name" value="P-loop_NTPase"/>
</dbReference>
<dbReference type="GO" id="GO:0005525">
    <property type="term" value="F:GTP binding"/>
    <property type="evidence" value="ECO:0007669"/>
    <property type="project" value="InterPro"/>
</dbReference>
<dbReference type="SUPFAM" id="SSF52540">
    <property type="entry name" value="P-loop containing nucleoside triphosphate hydrolases"/>
    <property type="match status" value="1"/>
</dbReference>